<dbReference type="PANTHER" id="PTHR43280">
    <property type="entry name" value="ARAC-FAMILY TRANSCRIPTIONAL REGULATOR"/>
    <property type="match status" value="1"/>
</dbReference>
<dbReference type="SUPFAM" id="SSF46689">
    <property type="entry name" value="Homeodomain-like"/>
    <property type="match status" value="1"/>
</dbReference>
<dbReference type="Gene3D" id="1.10.10.60">
    <property type="entry name" value="Homeodomain-like"/>
    <property type="match status" value="1"/>
</dbReference>
<evidence type="ECO:0000313" key="6">
    <source>
        <dbReference type="Proteomes" id="UP001597112"/>
    </source>
</evidence>
<dbReference type="SUPFAM" id="SSF51215">
    <property type="entry name" value="Regulatory protein AraC"/>
    <property type="match status" value="1"/>
</dbReference>
<keyword evidence="3" id="KW-0804">Transcription</keyword>
<organism evidence="5 6">
    <name type="scientific">Ohtaekwangia kribbensis</name>
    <dbReference type="NCBI Taxonomy" id="688913"/>
    <lineage>
        <taxon>Bacteria</taxon>
        <taxon>Pseudomonadati</taxon>
        <taxon>Bacteroidota</taxon>
        <taxon>Cytophagia</taxon>
        <taxon>Cytophagales</taxon>
        <taxon>Fulvivirgaceae</taxon>
        <taxon>Ohtaekwangia</taxon>
    </lineage>
</organism>
<reference evidence="6" key="1">
    <citation type="journal article" date="2019" name="Int. J. Syst. Evol. Microbiol.">
        <title>The Global Catalogue of Microorganisms (GCM) 10K type strain sequencing project: providing services to taxonomists for standard genome sequencing and annotation.</title>
        <authorList>
            <consortium name="The Broad Institute Genomics Platform"/>
            <consortium name="The Broad Institute Genome Sequencing Center for Infectious Disease"/>
            <person name="Wu L."/>
            <person name="Ma J."/>
        </authorList>
    </citation>
    <scope>NUCLEOTIDE SEQUENCE [LARGE SCALE GENOMIC DNA]</scope>
    <source>
        <strain evidence="6">CCUG 58938</strain>
    </source>
</reference>
<evidence type="ECO:0000256" key="2">
    <source>
        <dbReference type="ARBA" id="ARBA00023125"/>
    </source>
</evidence>
<dbReference type="PANTHER" id="PTHR43280:SF32">
    <property type="entry name" value="TRANSCRIPTIONAL REGULATORY PROTEIN"/>
    <property type="match status" value="1"/>
</dbReference>
<name>A0ABW3K091_9BACT</name>
<keyword evidence="1" id="KW-0805">Transcription regulation</keyword>
<dbReference type="InterPro" id="IPR009057">
    <property type="entry name" value="Homeodomain-like_sf"/>
</dbReference>
<keyword evidence="2" id="KW-0238">DNA-binding</keyword>
<comment type="caution">
    <text evidence="5">The sequence shown here is derived from an EMBL/GenBank/DDBJ whole genome shotgun (WGS) entry which is preliminary data.</text>
</comment>
<sequence length="298" mass="34789">MTKRSREKTETPVYCLDTFSEKAKENAFYIETLKGHLKQHPFISKPHRHDFYLVLYITQGSGEHTIDFVTYPVAPNSFFLMTPGQVHSWKLSADADGFILFFTSEFYQLDKSEKHLLGFPFFQSLNTDAHLQLKTNAEPMIDVIIREMLRDYTSTESLNLQLFRSYLDIILLKLTNHYPQRNKSVASSTSTYKLRMLGELIDQHYSEHKQPHVYASLMNLSASYLNNLCKQMLGKTLSDLIQERIVLEAKRFFAYSDLTISQVSDKLNFSEPSYFIRFFKKQTGVTPEQFREQINRAI</sequence>
<gene>
    <name evidence="5" type="ORF">ACFQ21_09815</name>
</gene>
<dbReference type="InterPro" id="IPR014710">
    <property type="entry name" value="RmlC-like_jellyroll"/>
</dbReference>
<evidence type="ECO:0000256" key="1">
    <source>
        <dbReference type="ARBA" id="ARBA00023015"/>
    </source>
</evidence>
<feature type="domain" description="HTH araC/xylS-type" evidence="4">
    <location>
        <begin position="195"/>
        <end position="293"/>
    </location>
</feature>
<dbReference type="Pfam" id="PF12833">
    <property type="entry name" value="HTH_18"/>
    <property type="match status" value="1"/>
</dbReference>
<dbReference type="SMART" id="SM00342">
    <property type="entry name" value="HTH_ARAC"/>
    <property type="match status" value="1"/>
</dbReference>
<dbReference type="RefSeq" id="WP_377578429.1">
    <property type="nucleotide sequence ID" value="NZ_JBHTKA010000002.1"/>
</dbReference>
<dbReference type="InterPro" id="IPR020449">
    <property type="entry name" value="Tscrpt_reg_AraC-type_HTH"/>
</dbReference>
<dbReference type="EMBL" id="JBHTKA010000002">
    <property type="protein sequence ID" value="MFD0999604.1"/>
    <property type="molecule type" value="Genomic_DNA"/>
</dbReference>
<evidence type="ECO:0000313" key="5">
    <source>
        <dbReference type="EMBL" id="MFD0999604.1"/>
    </source>
</evidence>
<dbReference type="InterPro" id="IPR003313">
    <property type="entry name" value="AraC-bd"/>
</dbReference>
<dbReference type="Proteomes" id="UP001597112">
    <property type="component" value="Unassembled WGS sequence"/>
</dbReference>
<proteinExistence type="predicted"/>
<keyword evidence="6" id="KW-1185">Reference proteome</keyword>
<evidence type="ECO:0000259" key="4">
    <source>
        <dbReference type="PROSITE" id="PS01124"/>
    </source>
</evidence>
<dbReference type="InterPro" id="IPR037923">
    <property type="entry name" value="HTH-like"/>
</dbReference>
<accession>A0ABW3K091</accession>
<dbReference type="Pfam" id="PF02311">
    <property type="entry name" value="AraC_binding"/>
    <property type="match status" value="1"/>
</dbReference>
<evidence type="ECO:0000256" key="3">
    <source>
        <dbReference type="ARBA" id="ARBA00023163"/>
    </source>
</evidence>
<dbReference type="PRINTS" id="PR00032">
    <property type="entry name" value="HTHARAC"/>
</dbReference>
<protein>
    <submittedName>
        <fullName evidence="5">AraC family transcriptional regulator</fullName>
    </submittedName>
</protein>
<dbReference type="Gene3D" id="2.60.120.10">
    <property type="entry name" value="Jelly Rolls"/>
    <property type="match status" value="1"/>
</dbReference>
<dbReference type="InterPro" id="IPR018060">
    <property type="entry name" value="HTH_AraC"/>
</dbReference>
<dbReference type="PROSITE" id="PS01124">
    <property type="entry name" value="HTH_ARAC_FAMILY_2"/>
    <property type="match status" value="1"/>
</dbReference>